<protein>
    <submittedName>
        <fullName evidence="1">Uncharacterized protein</fullName>
    </submittedName>
</protein>
<reference evidence="1" key="1">
    <citation type="submission" date="2020-07" db="EMBL/GenBank/DDBJ databases">
        <title>Clarias magur genome sequencing, assembly and annotation.</title>
        <authorList>
            <person name="Kushwaha B."/>
            <person name="Kumar R."/>
            <person name="Das P."/>
            <person name="Joshi C.G."/>
            <person name="Kumar D."/>
            <person name="Nagpure N.S."/>
            <person name="Pandey M."/>
            <person name="Agarwal S."/>
            <person name="Srivastava S."/>
            <person name="Singh M."/>
            <person name="Sahoo L."/>
            <person name="Jayasankar P."/>
            <person name="Meher P.K."/>
            <person name="Koringa P.G."/>
            <person name="Iquebal M.A."/>
            <person name="Das S.P."/>
            <person name="Bit A."/>
            <person name="Patnaik S."/>
            <person name="Patel N."/>
            <person name="Shah T.M."/>
            <person name="Hinsu A."/>
            <person name="Jena J.K."/>
        </authorList>
    </citation>
    <scope>NUCLEOTIDE SEQUENCE</scope>
    <source>
        <strain evidence="1">CIFAMagur01</strain>
        <tissue evidence="1">Testis</tissue>
    </source>
</reference>
<evidence type="ECO:0000313" key="1">
    <source>
        <dbReference type="EMBL" id="KAF5894190.1"/>
    </source>
</evidence>
<accession>A0A8J4TF72</accession>
<dbReference type="AlphaFoldDB" id="A0A8J4TF72"/>
<dbReference type="EMBL" id="QNUK01000386">
    <property type="protein sequence ID" value="KAF5894190.1"/>
    <property type="molecule type" value="Genomic_DNA"/>
</dbReference>
<evidence type="ECO:0000313" key="2">
    <source>
        <dbReference type="Proteomes" id="UP000727407"/>
    </source>
</evidence>
<organism evidence="1 2">
    <name type="scientific">Clarias magur</name>
    <name type="common">Asian catfish</name>
    <name type="synonym">Macropteronotus magur</name>
    <dbReference type="NCBI Taxonomy" id="1594786"/>
    <lineage>
        <taxon>Eukaryota</taxon>
        <taxon>Metazoa</taxon>
        <taxon>Chordata</taxon>
        <taxon>Craniata</taxon>
        <taxon>Vertebrata</taxon>
        <taxon>Euteleostomi</taxon>
        <taxon>Actinopterygii</taxon>
        <taxon>Neopterygii</taxon>
        <taxon>Teleostei</taxon>
        <taxon>Ostariophysi</taxon>
        <taxon>Siluriformes</taxon>
        <taxon>Clariidae</taxon>
        <taxon>Clarias</taxon>
    </lineage>
</organism>
<comment type="caution">
    <text evidence="1">The sequence shown here is derived from an EMBL/GenBank/DDBJ whole genome shotgun (WGS) entry which is preliminary data.</text>
</comment>
<name>A0A8J4TF72_CLAMG</name>
<proteinExistence type="predicted"/>
<gene>
    <name evidence="1" type="ORF">DAT39_016105</name>
</gene>
<sequence>MDCRDDVMSESGSKAPGVLEVYARVSAAVHSLNGVISEQEGFCFMALMKCHRSPRWAAAQVRVLGSRSASFCHTPDSKQNECSLVSLTASEVGQGKDYDLHNSLLASRPVSYTMSLELSVRPVRDQWHVACVLRNAKQQHMTQTCPFPAVLISPGRCLGFVNLCRSSIVQQ</sequence>
<dbReference type="Proteomes" id="UP000727407">
    <property type="component" value="Unassembled WGS sequence"/>
</dbReference>
<keyword evidence="2" id="KW-1185">Reference proteome</keyword>